<evidence type="ECO:0000259" key="11">
    <source>
        <dbReference type="SMART" id="SM00481"/>
    </source>
</evidence>
<dbReference type="Pfam" id="PF07733">
    <property type="entry name" value="DNA_pol3_alpha"/>
    <property type="match status" value="1"/>
</dbReference>
<reference evidence="12 13" key="1">
    <citation type="journal article" date="2013" name="Genome Announc.">
        <title>Genome Sequences of 28 Bordetella pertussis U.S. Outbreak Strains Dating from 2010 to 2012.</title>
        <authorList>
            <person name="Harvill E.T."/>
            <person name="Goodfield L.L."/>
            <person name="Ivanov Y."/>
            <person name="Meyer J.A."/>
            <person name="Newth C."/>
            <person name="Cassiday P."/>
            <person name="Tondella M.L."/>
            <person name="Liao P."/>
            <person name="Zimmerman J."/>
            <person name="Meert K."/>
            <person name="Wessel D."/>
            <person name="Berger J."/>
            <person name="Dean J.M."/>
            <person name="Holubkov R."/>
            <person name="Burr J."/>
            <person name="Liu T."/>
            <person name="Brinkac L."/>
            <person name="Kim M."/>
            <person name="Losada L."/>
        </authorList>
    </citation>
    <scope>NUCLEOTIDE SEQUENCE [LARGE SCALE GENOMIC DNA]</scope>
    <source>
        <strain evidence="12 13">CHLA-26</strain>
    </source>
</reference>
<dbReference type="Gene3D" id="1.10.10.1600">
    <property type="entry name" value="Bacterial DNA polymerase III alpha subunit, thumb domain"/>
    <property type="match status" value="1"/>
</dbReference>
<dbReference type="InterPro" id="IPR004013">
    <property type="entry name" value="PHP_dom"/>
</dbReference>
<dbReference type="AlphaFoldDB" id="A0AAI9J1C0"/>
<dbReference type="InterPro" id="IPR016195">
    <property type="entry name" value="Pol/histidinol_Pase-like"/>
</dbReference>
<evidence type="ECO:0000256" key="3">
    <source>
        <dbReference type="ARBA" id="ARBA00019114"/>
    </source>
</evidence>
<evidence type="ECO:0000256" key="4">
    <source>
        <dbReference type="ARBA" id="ARBA00022490"/>
    </source>
</evidence>
<dbReference type="Gene3D" id="3.20.20.140">
    <property type="entry name" value="Metal-dependent hydrolases"/>
    <property type="match status" value="1"/>
</dbReference>
<dbReference type="GO" id="GO:0003676">
    <property type="term" value="F:nucleic acid binding"/>
    <property type="evidence" value="ECO:0007669"/>
    <property type="project" value="InterPro"/>
</dbReference>
<dbReference type="InterPro" id="IPR012340">
    <property type="entry name" value="NA-bd_OB-fold"/>
</dbReference>
<dbReference type="Gene3D" id="2.40.50.140">
    <property type="entry name" value="Nucleic acid-binding proteins"/>
    <property type="match status" value="1"/>
</dbReference>
<dbReference type="Gene3D" id="1.10.150.870">
    <property type="match status" value="1"/>
</dbReference>
<gene>
    <name evidence="12" type="ORF">L566_2804</name>
</gene>
<comment type="subcellular location">
    <subcellularLocation>
        <location evidence="1">Cytoplasm</location>
    </subcellularLocation>
</comment>
<dbReference type="InterPro" id="IPR041931">
    <property type="entry name" value="DNA_pol3_alpha_thumb_dom"/>
</dbReference>
<evidence type="ECO:0000313" key="13">
    <source>
        <dbReference type="Proteomes" id="UP000018679"/>
    </source>
</evidence>
<dbReference type="InterPro" id="IPR040982">
    <property type="entry name" value="DNA_pol3_finger"/>
</dbReference>
<dbReference type="Pfam" id="PF20914">
    <property type="entry name" value="DNA_pol_IIIA_C"/>
    <property type="match status" value="1"/>
</dbReference>
<dbReference type="PANTHER" id="PTHR32294:SF0">
    <property type="entry name" value="DNA POLYMERASE III SUBUNIT ALPHA"/>
    <property type="match status" value="1"/>
</dbReference>
<evidence type="ECO:0000256" key="6">
    <source>
        <dbReference type="ARBA" id="ARBA00022695"/>
    </source>
</evidence>
<evidence type="ECO:0000256" key="5">
    <source>
        <dbReference type="ARBA" id="ARBA00022679"/>
    </source>
</evidence>
<comment type="caution">
    <text evidence="12">The sequence shown here is derived from an EMBL/GenBank/DDBJ whole genome shotgun (WGS) entry which is preliminary data.</text>
</comment>
<accession>A0AAI9J1C0</accession>
<dbReference type="InterPro" id="IPR011708">
    <property type="entry name" value="DNA_pol3_alpha_NTPase_dom"/>
</dbReference>
<dbReference type="GO" id="GO:0008408">
    <property type="term" value="F:3'-5' exonuclease activity"/>
    <property type="evidence" value="ECO:0007669"/>
    <property type="project" value="InterPro"/>
</dbReference>
<keyword evidence="5 12" id="KW-0808">Transferase</keyword>
<evidence type="ECO:0000256" key="7">
    <source>
        <dbReference type="ARBA" id="ARBA00022705"/>
    </source>
</evidence>
<dbReference type="GO" id="GO:0003887">
    <property type="term" value="F:DNA-directed DNA polymerase activity"/>
    <property type="evidence" value="ECO:0007669"/>
    <property type="project" value="UniProtKB-KW"/>
</dbReference>
<dbReference type="Pfam" id="PF17657">
    <property type="entry name" value="DNA_pol3_finger"/>
    <property type="match status" value="1"/>
</dbReference>
<dbReference type="Proteomes" id="UP000018679">
    <property type="component" value="Unassembled WGS sequence"/>
</dbReference>
<feature type="domain" description="Polymerase/histidinol phosphatase N-terminal" evidence="11">
    <location>
        <begin position="40"/>
        <end position="107"/>
    </location>
</feature>
<dbReference type="PANTHER" id="PTHR32294">
    <property type="entry name" value="DNA POLYMERASE III SUBUNIT ALPHA"/>
    <property type="match status" value="1"/>
</dbReference>
<keyword evidence="7" id="KW-0235">DNA replication</keyword>
<dbReference type="CDD" id="cd07433">
    <property type="entry name" value="PHP_PolIIIA_DnaE1"/>
    <property type="match status" value="1"/>
</dbReference>
<dbReference type="Pfam" id="PF01336">
    <property type="entry name" value="tRNA_anti-codon"/>
    <property type="match status" value="1"/>
</dbReference>
<dbReference type="EC" id="2.7.7.7" evidence="2"/>
<dbReference type="SMART" id="SM00481">
    <property type="entry name" value="POLIIIAc"/>
    <property type="match status" value="1"/>
</dbReference>
<dbReference type="InterPro" id="IPR004365">
    <property type="entry name" value="NA-bd_OB_tRNA"/>
</dbReference>
<dbReference type="Pfam" id="PF14579">
    <property type="entry name" value="HHH_6"/>
    <property type="match status" value="1"/>
</dbReference>
<keyword evidence="6 12" id="KW-0548">Nucleotidyltransferase</keyword>
<dbReference type="Pfam" id="PF02811">
    <property type="entry name" value="PHP"/>
    <property type="match status" value="1"/>
</dbReference>
<evidence type="ECO:0000256" key="9">
    <source>
        <dbReference type="ARBA" id="ARBA00049244"/>
    </source>
</evidence>
<dbReference type="EMBL" id="AXSB02000034">
    <property type="protein sequence ID" value="ETH30169.1"/>
    <property type="molecule type" value="Genomic_DNA"/>
</dbReference>
<evidence type="ECO:0000313" key="12">
    <source>
        <dbReference type="EMBL" id="ETH30169.1"/>
    </source>
</evidence>
<evidence type="ECO:0000256" key="10">
    <source>
        <dbReference type="SAM" id="MobiDB-lite"/>
    </source>
</evidence>
<sequence>MLHRRLPSGPGRGAKSCRRLPRLGTIPDMSEAVTNPPPFVHLRVHSEFSVSDGIVRISDLIKRVAKLGQPAVALTDLSNIFGLIKFYKGARGAGVKPVAGSDVWLTNDDDREKPFRLLLLVRNHQGYLNLCELLTRSFLENQYKGRAEVRREWLQGQEGLIVLSGARGGDVGQALEAGNAVTALSLARQWGQLFPGSYYIELQRAGFDGDETYTQAAMRLAAEAGLPVVATHPVQFLDRDEFQAHEARVCIAEGEILANPRRVRRYTQDQYLLSSEEMARRFADVPSALANTVEIARRCNLTLVLGKPRLPNFPTPDGVTLDDYLVQLSEEGLEKRLQFLFPDEAERNAKRDQYYERLRWECKTIIQMGFPGYFLIVQDFINWGKNNGVPVGPGRGSGAGSLVAYALGITDLDPIRYDLLFERFLNPERVSMPDFDIDFCQDNRERVIDYVKMKYGREAVSQIATFGTLGAKAVVRDAGRVLDMPYLFCDALSKLIPFNPADPWTLERTLKDEPAFKDRYEQEEEVRALVDLARPLEGLTRSIGMHAGGVLIAPGKLTDFCPLYCQPGQENSAVSQFDKDDVEAAGLVKFDFLGLRNLTILDWAVRFVRQFNADKRDFDVMALSLDDQAAYKVLCDANTTAVFQLESRGMKELLKKLRPSTFEDIIAMLALYRPGPLESGMVDDFVNRKHGRAAVDYFHPDLEGTLRSTYGVIVYQEQVMLISQIIGGYSLGGADLLRRAMGKKKPEEMAKHRELFEQGAREKGHDPDLAVKLFDLMEKFAGYGFNKSHSAAYALIAYQTAWLKAYHPTEFLAATLSSDMDDTDKVQIFVRDAQDNGVEVLPPDVNASGYRFEPVADKHTEQGKPPRTMRYGLGAVKGTGQGAVEEILRARQEGGPFANLFDFCRRVSKHAVNRRTIEALIKAGAFDTIEPNRAAMLVSVGTAMEAAEQAARSANQSSLFGDDSGDVVAGELTKVAPWNLHTTLTEEKTALGYYFSGHLFDAWRDEVRRIVPMQLARLEPQRDLQWMCGVLAGVRTMMTRRGKMVFAVLDDGTAQIEISVFNELYEKHRGRLREDQLLVVQGKVSNDEYSGGMRIVAEQLYDLQLAREARAKSLRIRLNGQADAARLRQLLNPFRAEPENGVPGVPVDVVYRRNNFLCTVRLGEDWRVRMADTLLENLNDWAKPDGVEVTY</sequence>
<evidence type="ECO:0000256" key="2">
    <source>
        <dbReference type="ARBA" id="ARBA00012417"/>
    </source>
</evidence>
<name>A0AAI9J1C0_BORPT</name>
<keyword evidence="4" id="KW-0963">Cytoplasm</keyword>
<keyword evidence="8" id="KW-0239">DNA-directed DNA polymerase</keyword>
<evidence type="ECO:0000256" key="8">
    <source>
        <dbReference type="ARBA" id="ARBA00022932"/>
    </source>
</evidence>
<dbReference type="GO" id="GO:0006260">
    <property type="term" value="P:DNA replication"/>
    <property type="evidence" value="ECO:0007669"/>
    <property type="project" value="UniProtKB-KW"/>
</dbReference>
<dbReference type="CDD" id="cd04485">
    <property type="entry name" value="DnaE_OBF"/>
    <property type="match status" value="1"/>
</dbReference>
<dbReference type="InterPro" id="IPR048472">
    <property type="entry name" value="DNA_pol_IIIA_C"/>
</dbReference>
<protein>
    <recommendedName>
        <fullName evidence="3">DNA polymerase III subunit alpha</fullName>
        <ecNumber evidence="2">2.7.7.7</ecNumber>
    </recommendedName>
</protein>
<organism evidence="12 13">
    <name type="scientific">Bordetella pertussis CHLA-26</name>
    <dbReference type="NCBI Taxonomy" id="1331284"/>
    <lineage>
        <taxon>Bacteria</taxon>
        <taxon>Pseudomonadati</taxon>
        <taxon>Pseudomonadota</taxon>
        <taxon>Betaproteobacteria</taxon>
        <taxon>Burkholderiales</taxon>
        <taxon>Alcaligenaceae</taxon>
        <taxon>Bordetella</taxon>
    </lineage>
</organism>
<dbReference type="InterPro" id="IPR029460">
    <property type="entry name" value="DNAPol_HHH"/>
</dbReference>
<proteinExistence type="predicted"/>
<feature type="region of interest" description="Disordered" evidence="10">
    <location>
        <begin position="1"/>
        <end position="20"/>
    </location>
</feature>
<evidence type="ECO:0000256" key="1">
    <source>
        <dbReference type="ARBA" id="ARBA00004496"/>
    </source>
</evidence>
<dbReference type="InterPro" id="IPR049821">
    <property type="entry name" value="PolIIIA_DnaE1_PHP"/>
</dbReference>
<comment type="catalytic activity">
    <reaction evidence="9">
        <text>DNA(n) + a 2'-deoxyribonucleoside 5'-triphosphate = DNA(n+1) + diphosphate</text>
        <dbReference type="Rhea" id="RHEA:22508"/>
        <dbReference type="Rhea" id="RHEA-COMP:17339"/>
        <dbReference type="Rhea" id="RHEA-COMP:17340"/>
        <dbReference type="ChEBI" id="CHEBI:33019"/>
        <dbReference type="ChEBI" id="CHEBI:61560"/>
        <dbReference type="ChEBI" id="CHEBI:173112"/>
        <dbReference type="EC" id="2.7.7.7"/>
    </reaction>
</comment>
<dbReference type="InterPro" id="IPR004805">
    <property type="entry name" value="DnaE2/DnaE/PolC"/>
</dbReference>
<dbReference type="InterPro" id="IPR003141">
    <property type="entry name" value="Pol/His_phosphatase_N"/>
</dbReference>
<dbReference type="GO" id="GO:0005737">
    <property type="term" value="C:cytoplasm"/>
    <property type="evidence" value="ECO:0007669"/>
    <property type="project" value="UniProtKB-SubCell"/>
</dbReference>
<dbReference type="NCBIfam" id="NF004226">
    <property type="entry name" value="PRK05673.1"/>
    <property type="match status" value="1"/>
</dbReference>
<dbReference type="NCBIfam" id="TIGR00594">
    <property type="entry name" value="polc"/>
    <property type="match status" value="1"/>
</dbReference>
<dbReference type="SUPFAM" id="SSF89550">
    <property type="entry name" value="PHP domain-like"/>
    <property type="match status" value="1"/>
</dbReference>